<evidence type="ECO:0000256" key="1">
    <source>
        <dbReference type="ARBA" id="ARBA00022448"/>
    </source>
</evidence>
<keyword evidence="6" id="KW-1185">Reference proteome</keyword>
<dbReference type="GO" id="GO:0098796">
    <property type="term" value="C:membrane protein complex"/>
    <property type="evidence" value="ECO:0007669"/>
    <property type="project" value="UniProtKB-ARBA"/>
</dbReference>
<sequence length="250" mass="26975">MKTIIKLEGIKKVYQLGGTLIHAARGIGLTVREGEMVAIMGASGSGKSTLLNIIGCLDRPTEGAYYLDGQDVSQLDKKQLAAIRNKKLGFVFQGFNLLGRSTVKANVQLPMIYAGVEKGEMEDRAREALGWVGLSAYLDHLPSQMSGGQQQRVAIARALVNNPAMVLADEPTGALDSRTSVEIMSVIQKLNWEKGITVVMVTHEEDIALHCGRIIRVKDGRIVSDVQVPNPRSAAEELAALPVDDAEVEA</sequence>
<dbReference type="InterPro" id="IPR015854">
    <property type="entry name" value="ABC_transpr_LolD-like"/>
</dbReference>
<dbReference type="SMART" id="SM00382">
    <property type="entry name" value="AAA"/>
    <property type="match status" value="1"/>
</dbReference>
<dbReference type="GO" id="GO:0016887">
    <property type="term" value="F:ATP hydrolysis activity"/>
    <property type="evidence" value="ECO:0007669"/>
    <property type="project" value="InterPro"/>
</dbReference>
<dbReference type="InterPro" id="IPR017871">
    <property type="entry name" value="ABC_transporter-like_CS"/>
</dbReference>
<dbReference type="RefSeq" id="WP_092470431.1">
    <property type="nucleotide sequence ID" value="NZ_FOOX01000004.1"/>
</dbReference>
<dbReference type="Gene3D" id="3.40.50.300">
    <property type="entry name" value="P-loop containing nucleotide triphosphate hydrolases"/>
    <property type="match status" value="1"/>
</dbReference>
<dbReference type="GO" id="GO:0005524">
    <property type="term" value="F:ATP binding"/>
    <property type="evidence" value="ECO:0007669"/>
    <property type="project" value="UniProtKB-KW"/>
</dbReference>
<gene>
    <name evidence="5" type="ORF">SAMN05660649_01609</name>
</gene>
<dbReference type="GO" id="GO:0005886">
    <property type="term" value="C:plasma membrane"/>
    <property type="evidence" value="ECO:0007669"/>
    <property type="project" value="TreeGrafter"/>
</dbReference>
<dbReference type="FunFam" id="3.40.50.300:FF:000032">
    <property type="entry name" value="Export ABC transporter ATP-binding protein"/>
    <property type="match status" value="1"/>
</dbReference>
<dbReference type="AlphaFoldDB" id="A0A1I2RNR5"/>
<dbReference type="Pfam" id="PF00005">
    <property type="entry name" value="ABC_tran"/>
    <property type="match status" value="1"/>
</dbReference>
<dbReference type="STRING" id="341036.SAMN05660649_01609"/>
<dbReference type="PANTHER" id="PTHR24220">
    <property type="entry name" value="IMPORT ATP-BINDING PROTEIN"/>
    <property type="match status" value="1"/>
</dbReference>
<evidence type="ECO:0000259" key="4">
    <source>
        <dbReference type="PROSITE" id="PS50893"/>
    </source>
</evidence>
<organism evidence="5 6">
    <name type="scientific">Desulfotruncus arcticus DSM 17038</name>
    <dbReference type="NCBI Taxonomy" id="1121424"/>
    <lineage>
        <taxon>Bacteria</taxon>
        <taxon>Bacillati</taxon>
        <taxon>Bacillota</taxon>
        <taxon>Clostridia</taxon>
        <taxon>Eubacteriales</taxon>
        <taxon>Desulfallaceae</taxon>
        <taxon>Desulfotruncus</taxon>
    </lineage>
</organism>
<name>A0A1I2RNR5_9FIRM</name>
<evidence type="ECO:0000313" key="5">
    <source>
        <dbReference type="EMBL" id="SFG41109.1"/>
    </source>
</evidence>
<keyword evidence="1" id="KW-0813">Transport</keyword>
<dbReference type="Proteomes" id="UP000199337">
    <property type="component" value="Unassembled WGS sequence"/>
</dbReference>
<dbReference type="GO" id="GO:0022857">
    <property type="term" value="F:transmembrane transporter activity"/>
    <property type="evidence" value="ECO:0007669"/>
    <property type="project" value="UniProtKB-ARBA"/>
</dbReference>
<evidence type="ECO:0000313" key="6">
    <source>
        <dbReference type="Proteomes" id="UP000199337"/>
    </source>
</evidence>
<dbReference type="PROSITE" id="PS00211">
    <property type="entry name" value="ABC_TRANSPORTER_1"/>
    <property type="match status" value="1"/>
</dbReference>
<protein>
    <submittedName>
        <fullName evidence="5">Putative ABC transport system ATP-binding protein</fullName>
    </submittedName>
</protein>
<dbReference type="InterPro" id="IPR003439">
    <property type="entry name" value="ABC_transporter-like_ATP-bd"/>
</dbReference>
<dbReference type="InterPro" id="IPR017911">
    <property type="entry name" value="MacB-like_ATP-bd"/>
</dbReference>
<evidence type="ECO:0000256" key="2">
    <source>
        <dbReference type="ARBA" id="ARBA00022741"/>
    </source>
</evidence>
<dbReference type="InterPro" id="IPR003593">
    <property type="entry name" value="AAA+_ATPase"/>
</dbReference>
<dbReference type="InterPro" id="IPR027417">
    <property type="entry name" value="P-loop_NTPase"/>
</dbReference>
<keyword evidence="2" id="KW-0547">Nucleotide-binding</keyword>
<dbReference type="PROSITE" id="PS50893">
    <property type="entry name" value="ABC_TRANSPORTER_2"/>
    <property type="match status" value="1"/>
</dbReference>
<evidence type="ECO:0000256" key="3">
    <source>
        <dbReference type="ARBA" id="ARBA00022840"/>
    </source>
</evidence>
<dbReference type="SUPFAM" id="SSF52540">
    <property type="entry name" value="P-loop containing nucleoside triphosphate hydrolases"/>
    <property type="match status" value="1"/>
</dbReference>
<reference evidence="6" key="1">
    <citation type="submission" date="2016-10" db="EMBL/GenBank/DDBJ databases">
        <authorList>
            <person name="Varghese N."/>
            <person name="Submissions S."/>
        </authorList>
    </citation>
    <scope>NUCLEOTIDE SEQUENCE [LARGE SCALE GENOMIC DNA]</scope>
    <source>
        <strain evidence="6">DSM 17038</strain>
    </source>
</reference>
<accession>A0A1I2RNR5</accession>
<dbReference type="CDD" id="cd03255">
    <property type="entry name" value="ABC_MJ0796_LolCDE_FtsE"/>
    <property type="match status" value="1"/>
</dbReference>
<dbReference type="EMBL" id="FOOX01000004">
    <property type="protein sequence ID" value="SFG41109.1"/>
    <property type="molecule type" value="Genomic_DNA"/>
</dbReference>
<dbReference type="PANTHER" id="PTHR24220:SF86">
    <property type="entry name" value="ABC TRANSPORTER ABCH.1"/>
    <property type="match status" value="1"/>
</dbReference>
<feature type="domain" description="ABC transporter" evidence="4">
    <location>
        <begin position="5"/>
        <end position="244"/>
    </location>
</feature>
<dbReference type="OrthoDB" id="9810992at2"/>
<proteinExistence type="predicted"/>
<keyword evidence="3 5" id="KW-0067">ATP-binding</keyword>